<evidence type="ECO:0000313" key="1">
    <source>
        <dbReference type="EMBL" id="KAJ4425463.1"/>
    </source>
</evidence>
<protein>
    <submittedName>
        <fullName evidence="1">Uncharacterized protein</fullName>
    </submittedName>
</protein>
<dbReference type="Proteomes" id="UP001148838">
    <property type="component" value="Unassembled WGS sequence"/>
</dbReference>
<comment type="caution">
    <text evidence="1">The sequence shown here is derived from an EMBL/GenBank/DDBJ whole genome shotgun (WGS) entry which is preliminary data.</text>
</comment>
<reference evidence="1 2" key="1">
    <citation type="journal article" date="2022" name="Allergy">
        <title>Genome assembly and annotation of Periplaneta americana reveal a comprehensive cockroach allergen profile.</title>
        <authorList>
            <person name="Wang L."/>
            <person name="Xiong Q."/>
            <person name="Saelim N."/>
            <person name="Wang L."/>
            <person name="Nong W."/>
            <person name="Wan A.T."/>
            <person name="Shi M."/>
            <person name="Liu X."/>
            <person name="Cao Q."/>
            <person name="Hui J.H.L."/>
            <person name="Sookrung N."/>
            <person name="Leung T.F."/>
            <person name="Tungtrongchitr A."/>
            <person name="Tsui S.K.W."/>
        </authorList>
    </citation>
    <scope>NUCLEOTIDE SEQUENCE [LARGE SCALE GENOMIC DNA]</scope>
    <source>
        <strain evidence="1">PWHHKU_190912</strain>
    </source>
</reference>
<name>A0ABQ8RUW9_PERAM</name>
<gene>
    <name evidence="1" type="ORF">ANN_28079</name>
</gene>
<evidence type="ECO:0000313" key="2">
    <source>
        <dbReference type="Proteomes" id="UP001148838"/>
    </source>
</evidence>
<sequence length="337" mass="38524">MYKLKEEVLAFFTIEGLEYADLFADDERVSNLAYLLDIFVHLNELNIEMQGSENRLRKPAVMVGGIIVVTTRYFISGEQMLGNFRQNLSEKNFIVSLIFPDVIEERPNSCMGIVKEDSVRVVMDVIKMEPALDLLYLQLHDNTYEMEGNDPLSEERNLSHLDVTGMKTECMDQSYDIKSEIKVEDITPMPISFPVVKTEVDKELLDVGRVRLEQKVEVSSEEDEVLTESFVDHDEKRVIRERTGIDREEDNLTECGSNRQDCSNLSDVNRNYIKCKAKGNSNAIYVESVSHNVGVYADMYAFTQAKSRSNARPAQFEMLANKETNARDAIKLCDKQP</sequence>
<keyword evidence="2" id="KW-1185">Reference proteome</keyword>
<proteinExistence type="predicted"/>
<accession>A0ABQ8RUW9</accession>
<dbReference type="EMBL" id="JAJSOF020000043">
    <property type="protein sequence ID" value="KAJ4425463.1"/>
    <property type="molecule type" value="Genomic_DNA"/>
</dbReference>
<organism evidence="1 2">
    <name type="scientific">Periplaneta americana</name>
    <name type="common">American cockroach</name>
    <name type="synonym">Blatta americana</name>
    <dbReference type="NCBI Taxonomy" id="6978"/>
    <lineage>
        <taxon>Eukaryota</taxon>
        <taxon>Metazoa</taxon>
        <taxon>Ecdysozoa</taxon>
        <taxon>Arthropoda</taxon>
        <taxon>Hexapoda</taxon>
        <taxon>Insecta</taxon>
        <taxon>Pterygota</taxon>
        <taxon>Neoptera</taxon>
        <taxon>Polyneoptera</taxon>
        <taxon>Dictyoptera</taxon>
        <taxon>Blattodea</taxon>
        <taxon>Blattoidea</taxon>
        <taxon>Blattidae</taxon>
        <taxon>Blattinae</taxon>
        <taxon>Periplaneta</taxon>
    </lineage>
</organism>